<proteinExistence type="predicted"/>
<dbReference type="EMBL" id="JARJCW010000001">
    <property type="protein sequence ID" value="KAJ7229953.1"/>
    <property type="molecule type" value="Genomic_DNA"/>
</dbReference>
<evidence type="ECO:0000256" key="1">
    <source>
        <dbReference type="SAM" id="MobiDB-lite"/>
    </source>
</evidence>
<evidence type="ECO:0000313" key="3">
    <source>
        <dbReference type="Proteomes" id="UP001219525"/>
    </source>
</evidence>
<gene>
    <name evidence="2" type="ORF">GGX14DRAFT_383913</name>
</gene>
<feature type="compositionally biased region" description="Basic and acidic residues" evidence="1">
    <location>
        <begin position="10"/>
        <end position="26"/>
    </location>
</feature>
<reference evidence="2" key="1">
    <citation type="submission" date="2023-03" db="EMBL/GenBank/DDBJ databases">
        <title>Massive genome expansion in bonnet fungi (Mycena s.s.) driven by repeated elements and novel gene families across ecological guilds.</title>
        <authorList>
            <consortium name="Lawrence Berkeley National Laboratory"/>
            <person name="Harder C.B."/>
            <person name="Miyauchi S."/>
            <person name="Viragh M."/>
            <person name="Kuo A."/>
            <person name="Thoen E."/>
            <person name="Andreopoulos B."/>
            <person name="Lu D."/>
            <person name="Skrede I."/>
            <person name="Drula E."/>
            <person name="Henrissat B."/>
            <person name="Morin E."/>
            <person name="Kohler A."/>
            <person name="Barry K."/>
            <person name="LaButti K."/>
            <person name="Morin E."/>
            <person name="Salamov A."/>
            <person name="Lipzen A."/>
            <person name="Mereny Z."/>
            <person name="Hegedus B."/>
            <person name="Baldrian P."/>
            <person name="Stursova M."/>
            <person name="Weitz H."/>
            <person name="Taylor A."/>
            <person name="Grigoriev I.V."/>
            <person name="Nagy L.G."/>
            <person name="Martin F."/>
            <person name="Kauserud H."/>
        </authorList>
    </citation>
    <scope>NUCLEOTIDE SEQUENCE</scope>
    <source>
        <strain evidence="2">9144</strain>
    </source>
</reference>
<feature type="compositionally biased region" description="Basic and acidic residues" evidence="1">
    <location>
        <begin position="50"/>
        <end position="66"/>
    </location>
</feature>
<accession>A0AAD7E5G6</accession>
<dbReference type="AlphaFoldDB" id="A0AAD7E5G6"/>
<protein>
    <submittedName>
        <fullName evidence="2">Uncharacterized protein</fullName>
    </submittedName>
</protein>
<dbReference type="Proteomes" id="UP001219525">
    <property type="component" value="Unassembled WGS sequence"/>
</dbReference>
<name>A0AAD7E5G6_9AGAR</name>
<sequence>MHGVGECVEGDLKSDVRTSTLEEPRHPQRRHGRPRIVPRSTRYSESSHAPARDPPARQRPVEIERTRAPVRALARLDAYRAPRVDEGERDAAPREPCTCRASPRARSKKTVVENVRTPSALWTIEIAHQKAPRIRAWGLTIDRYRKTVFLAIWRDDRESSRILEVARGVTLSAMDAPVWDNCEREGGRCLGDSKRWGRPPLPKVRGRKQGKTWVCVVPNVE</sequence>
<organism evidence="2 3">
    <name type="scientific">Mycena pura</name>
    <dbReference type="NCBI Taxonomy" id="153505"/>
    <lineage>
        <taxon>Eukaryota</taxon>
        <taxon>Fungi</taxon>
        <taxon>Dikarya</taxon>
        <taxon>Basidiomycota</taxon>
        <taxon>Agaricomycotina</taxon>
        <taxon>Agaricomycetes</taxon>
        <taxon>Agaricomycetidae</taxon>
        <taxon>Agaricales</taxon>
        <taxon>Marasmiineae</taxon>
        <taxon>Mycenaceae</taxon>
        <taxon>Mycena</taxon>
    </lineage>
</organism>
<comment type="caution">
    <text evidence="2">The sequence shown here is derived from an EMBL/GenBank/DDBJ whole genome shotgun (WGS) entry which is preliminary data.</text>
</comment>
<feature type="compositionally biased region" description="Basic residues" evidence="1">
    <location>
        <begin position="27"/>
        <end position="36"/>
    </location>
</feature>
<feature type="region of interest" description="Disordered" evidence="1">
    <location>
        <begin position="1"/>
        <end position="66"/>
    </location>
</feature>
<keyword evidence="3" id="KW-1185">Reference proteome</keyword>
<evidence type="ECO:0000313" key="2">
    <source>
        <dbReference type="EMBL" id="KAJ7229953.1"/>
    </source>
</evidence>